<evidence type="ECO:0000256" key="4">
    <source>
        <dbReference type="ARBA" id="ARBA00022989"/>
    </source>
</evidence>
<name>A0A9P3CVT3_9PEZI</name>
<evidence type="ECO:0000256" key="5">
    <source>
        <dbReference type="ARBA" id="ARBA00023136"/>
    </source>
</evidence>
<dbReference type="PROSITE" id="PS50922">
    <property type="entry name" value="TLC"/>
    <property type="match status" value="1"/>
</dbReference>
<keyword evidence="5 6" id="KW-0472">Membrane</keyword>
<comment type="subcellular location">
    <subcellularLocation>
        <location evidence="1">Membrane</location>
        <topology evidence="1">Multi-pass membrane protein</topology>
    </subcellularLocation>
</comment>
<dbReference type="Proteomes" id="UP000825890">
    <property type="component" value="Unassembled WGS sequence"/>
</dbReference>
<feature type="transmembrane region" description="Helical" evidence="8">
    <location>
        <begin position="219"/>
        <end position="235"/>
    </location>
</feature>
<evidence type="ECO:0000256" key="8">
    <source>
        <dbReference type="SAM" id="Phobius"/>
    </source>
</evidence>
<keyword evidence="4 8" id="KW-1133">Transmembrane helix</keyword>
<evidence type="ECO:0000256" key="1">
    <source>
        <dbReference type="ARBA" id="ARBA00004141"/>
    </source>
</evidence>
<feature type="transmembrane region" description="Helical" evidence="8">
    <location>
        <begin position="302"/>
        <end position="326"/>
    </location>
</feature>
<dbReference type="PANTHER" id="PTHR12560:SF0">
    <property type="entry name" value="LD18904P"/>
    <property type="match status" value="1"/>
</dbReference>
<evidence type="ECO:0000256" key="2">
    <source>
        <dbReference type="ARBA" id="ARBA00009808"/>
    </source>
</evidence>
<feature type="compositionally biased region" description="Acidic residues" evidence="7">
    <location>
        <begin position="416"/>
        <end position="427"/>
    </location>
</feature>
<evidence type="ECO:0000313" key="10">
    <source>
        <dbReference type="EMBL" id="GIZ45223.1"/>
    </source>
</evidence>
<feature type="transmembrane region" description="Helical" evidence="8">
    <location>
        <begin position="78"/>
        <end position="95"/>
    </location>
</feature>
<dbReference type="GO" id="GO:0050291">
    <property type="term" value="F:sphingosine N-acyltransferase activity"/>
    <property type="evidence" value="ECO:0007669"/>
    <property type="project" value="InterPro"/>
</dbReference>
<dbReference type="AlphaFoldDB" id="A0A9P3CVT3"/>
<evidence type="ECO:0000256" key="7">
    <source>
        <dbReference type="SAM" id="MobiDB-lite"/>
    </source>
</evidence>
<sequence>MTQQHLEAGSSALYARFPELDHTPPPQKEWPIDEVSVCASPGDFTAPAPRSRRRTWSAVPDQESLGSALRKAIMEHQLGLSLNFVLLLGMTYALFPSLRGNIKACFILSYAAEDSRLYGQGLRDMYLVASCIIYFTGLRAFMLDYVLMPMAAACGIGRKKGRVRFAEQAYMLVYYTVYWFWGLAVFVQDTPSGITNVNDLLVSLWRDFPRLLMPAGIKLYYLTQFAFWIQQIIVIHLEERRKDHYQMLTHHFVTVGLMGGSYGYRQWRVGNAILVCMDIVDLVLPLAKILRYLGMQMACDCAFGLFVITWIGARHICYIAICWSIYAHVNVVTMPYGVYSTITGERISTDGGETIMDNLLQPMLRPEAKTFAFNANIRWWFLGLLGALQLITLAWLVMIMRVVIRVIRGQGADDTRSDDEGEDEDVDPIPPQPSDHTAPLEAEKPRFIEVEASTEDHSWPARKVTANGKRKSKGISSGLNLGEHKEILNRIGCLSEEQLAREREARNGSASPRPGSASLR</sequence>
<dbReference type="EMBL" id="BOLY01000005">
    <property type="protein sequence ID" value="GIZ45223.1"/>
    <property type="molecule type" value="Genomic_DNA"/>
</dbReference>
<proteinExistence type="inferred from homology"/>
<dbReference type="InterPro" id="IPR016439">
    <property type="entry name" value="Lag1/Lac1-like"/>
</dbReference>
<feature type="transmembrane region" description="Helical" evidence="8">
    <location>
        <begin position="125"/>
        <end position="148"/>
    </location>
</feature>
<organism evidence="10 11">
    <name type="scientific">Cercospora kikuchii</name>
    <dbReference type="NCBI Taxonomy" id="84275"/>
    <lineage>
        <taxon>Eukaryota</taxon>
        <taxon>Fungi</taxon>
        <taxon>Dikarya</taxon>
        <taxon>Ascomycota</taxon>
        <taxon>Pezizomycotina</taxon>
        <taxon>Dothideomycetes</taxon>
        <taxon>Dothideomycetidae</taxon>
        <taxon>Mycosphaerellales</taxon>
        <taxon>Mycosphaerellaceae</taxon>
        <taxon>Cercospora</taxon>
    </lineage>
</organism>
<feature type="transmembrane region" description="Helical" evidence="8">
    <location>
        <begin position="379"/>
        <end position="400"/>
    </location>
</feature>
<reference evidence="10 11" key="1">
    <citation type="submission" date="2021-01" db="EMBL/GenBank/DDBJ databases">
        <title>Cercospora kikuchii MAFF 305040 whole genome shotgun sequence.</title>
        <authorList>
            <person name="Kashiwa T."/>
            <person name="Suzuki T."/>
        </authorList>
    </citation>
    <scope>NUCLEOTIDE SEQUENCE [LARGE SCALE GENOMIC DNA]</scope>
    <source>
        <strain evidence="10 11">MAFF 305040</strain>
    </source>
</reference>
<feature type="region of interest" description="Disordered" evidence="7">
    <location>
        <begin position="412"/>
        <end position="479"/>
    </location>
</feature>
<dbReference type="SMART" id="SM00724">
    <property type="entry name" value="TLC"/>
    <property type="match status" value="1"/>
</dbReference>
<evidence type="ECO:0000259" key="9">
    <source>
        <dbReference type="PROSITE" id="PS50922"/>
    </source>
</evidence>
<dbReference type="RefSeq" id="XP_044659710.1">
    <property type="nucleotide sequence ID" value="XM_044803775.1"/>
</dbReference>
<dbReference type="InterPro" id="IPR006634">
    <property type="entry name" value="TLC-dom"/>
</dbReference>
<dbReference type="Pfam" id="PF03798">
    <property type="entry name" value="TRAM_LAG1_CLN8"/>
    <property type="match status" value="1"/>
</dbReference>
<comment type="caution">
    <text evidence="10">The sequence shown here is derived from an EMBL/GenBank/DDBJ whole genome shotgun (WGS) entry which is preliminary data.</text>
</comment>
<protein>
    <recommendedName>
        <fullName evidence="9">TLC domain-containing protein</fullName>
    </recommendedName>
</protein>
<dbReference type="GO" id="GO:0016020">
    <property type="term" value="C:membrane"/>
    <property type="evidence" value="ECO:0007669"/>
    <property type="project" value="UniProtKB-SubCell"/>
</dbReference>
<evidence type="ECO:0000256" key="3">
    <source>
        <dbReference type="ARBA" id="ARBA00022692"/>
    </source>
</evidence>
<feature type="transmembrane region" description="Helical" evidence="8">
    <location>
        <begin position="169"/>
        <end position="187"/>
    </location>
</feature>
<comment type="similarity">
    <text evidence="2">Belongs to the sphingosine N-acyltransferase family.</text>
</comment>
<evidence type="ECO:0000256" key="6">
    <source>
        <dbReference type="PROSITE-ProRule" id="PRU00205"/>
    </source>
</evidence>
<dbReference type="PANTHER" id="PTHR12560">
    <property type="entry name" value="LONGEVITY ASSURANCE FACTOR 1 LAG1"/>
    <property type="match status" value="1"/>
</dbReference>
<feature type="domain" description="TLC" evidence="9">
    <location>
        <begin position="160"/>
        <end position="408"/>
    </location>
</feature>
<feature type="region of interest" description="Disordered" evidence="7">
    <location>
        <begin position="500"/>
        <end position="520"/>
    </location>
</feature>
<keyword evidence="11" id="KW-1185">Reference proteome</keyword>
<accession>A0A9P3CVT3</accession>
<dbReference type="OrthoDB" id="537032at2759"/>
<feature type="compositionally biased region" description="Basic and acidic residues" evidence="7">
    <location>
        <begin position="441"/>
        <end position="459"/>
    </location>
</feature>
<gene>
    <name evidence="10" type="ORF">CKM354_000840200</name>
</gene>
<dbReference type="GO" id="GO:0046513">
    <property type="term" value="P:ceramide biosynthetic process"/>
    <property type="evidence" value="ECO:0007669"/>
    <property type="project" value="InterPro"/>
</dbReference>
<dbReference type="GeneID" id="68293977"/>
<keyword evidence="3 6" id="KW-0812">Transmembrane</keyword>
<evidence type="ECO:0000313" key="11">
    <source>
        <dbReference type="Proteomes" id="UP000825890"/>
    </source>
</evidence>